<dbReference type="Gene3D" id="3.40.50.1820">
    <property type="entry name" value="alpha/beta hydrolase"/>
    <property type="match status" value="1"/>
</dbReference>
<evidence type="ECO:0000256" key="1">
    <source>
        <dbReference type="ARBA" id="ARBA00005228"/>
    </source>
</evidence>
<dbReference type="InterPro" id="IPR029058">
    <property type="entry name" value="AB_hydrolase_fold"/>
</dbReference>
<dbReference type="GeneID" id="39499587"/>
<geneLocation type="plasmid" evidence="3">
    <name>pmp1 dat561 dna</name>
</geneLocation>
<dbReference type="InterPro" id="IPR051543">
    <property type="entry name" value="Serine_Peptidase_S9A"/>
</dbReference>
<dbReference type="AlphaFoldDB" id="A0A2Z5Y4Y5"/>
<evidence type="ECO:0000313" key="2">
    <source>
        <dbReference type="EMBL" id="BBC61848.1"/>
    </source>
</evidence>
<proteinExistence type="inferred from homology"/>
<dbReference type="Proteomes" id="UP000269226">
    <property type="component" value="Plasmid pMP1"/>
</dbReference>
<reference evidence="2 3" key="1">
    <citation type="submission" date="2018-01" db="EMBL/GenBank/DDBJ databases">
        <title>Whole genome sequence of Melissococcus plutonius DAT561.</title>
        <authorList>
            <person name="Okumura K."/>
            <person name="Takamatsu D."/>
            <person name="Okura M."/>
        </authorList>
    </citation>
    <scope>NUCLEOTIDE SEQUENCE [LARGE SCALE GENOMIC DNA]</scope>
    <source>
        <strain evidence="2 3">DAT561</strain>
        <plasmid evidence="3">pmp1 dat561 dna</plasmid>
    </source>
</reference>
<dbReference type="SUPFAM" id="SSF53474">
    <property type="entry name" value="alpha/beta-Hydrolases"/>
    <property type="match status" value="1"/>
</dbReference>
<dbReference type="RefSeq" id="WP_014868527.1">
    <property type="nucleotide sequence ID" value="NZ_AP018493.1"/>
</dbReference>
<name>A0A2Z5Y4Y5_9ENTE</name>
<dbReference type="Gene3D" id="2.130.10.120">
    <property type="entry name" value="Prolyl oligopeptidase, N-terminal domain"/>
    <property type="match status" value="1"/>
</dbReference>
<protein>
    <submittedName>
        <fullName evidence="2">Uncharacterized protein</fullName>
    </submittedName>
</protein>
<evidence type="ECO:0000313" key="3">
    <source>
        <dbReference type="Proteomes" id="UP000269226"/>
    </source>
</evidence>
<keyword evidence="2" id="KW-0614">Plasmid</keyword>
<comment type="similarity">
    <text evidence="1">Belongs to the peptidase S9A family.</text>
</comment>
<accession>A0A2Z5Y4Y5</accession>
<gene>
    <name evidence="2" type="ORF">DAT561_p1148</name>
</gene>
<sequence length="147" mass="17118">MYNFDINSKKLELYFSNIIFNKKEEIIKEVVYASSRDGFMKIPIILLYKKNSKKKAGIINVYCAYGQKESTSILDPTILSIVENNFVYAIAHVKEGFLEGDWYSADKKLKKWNSIYDFLDCCNFLIKNNYINKNSLVPKLLVQGELF</sequence>
<organism evidence="2 3">
    <name type="scientific">Melissococcus plutonius</name>
    <dbReference type="NCBI Taxonomy" id="33970"/>
    <lineage>
        <taxon>Bacteria</taxon>
        <taxon>Bacillati</taxon>
        <taxon>Bacillota</taxon>
        <taxon>Bacilli</taxon>
        <taxon>Lactobacillales</taxon>
        <taxon>Enterococcaceae</taxon>
        <taxon>Melissococcus</taxon>
    </lineage>
</organism>
<dbReference type="PANTHER" id="PTHR11757">
    <property type="entry name" value="PROTEASE FAMILY S9A OLIGOPEPTIDASE"/>
    <property type="match status" value="1"/>
</dbReference>
<dbReference type="PANTHER" id="PTHR11757:SF19">
    <property type="entry name" value="PROLYL ENDOPEPTIDASE-LIKE"/>
    <property type="match status" value="1"/>
</dbReference>
<dbReference type="EMBL" id="AP018493">
    <property type="protein sequence ID" value="BBC61848.1"/>
    <property type="molecule type" value="Genomic_DNA"/>
</dbReference>